<keyword evidence="1" id="KW-0812">Transmembrane</keyword>
<reference evidence="2" key="1">
    <citation type="journal article" date="2015" name="Nature">
        <title>Complex archaea that bridge the gap between prokaryotes and eukaryotes.</title>
        <authorList>
            <person name="Spang A."/>
            <person name="Saw J.H."/>
            <person name="Jorgensen S.L."/>
            <person name="Zaremba-Niedzwiedzka K."/>
            <person name="Martijn J."/>
            <person name="Lind A.E."/>
            <person name="van Eijk R."/>
            <person name="Schleper C."/>
            <person name="Guy L."/>
            <person name="Ettema T.J."/>
        </authorList>
    </citation>
    <scope>NUCLEOTIDE SEQUENCE</scope>
</reference>
<comment type="caution">
    <text evidence="2">The sequence shown here is derived from an EMBL/GenBank/DDBJ whole genome shotgun (WGS) entry which is preliminary data.</text>
</comment>
<sequence>MEIKVPLVNLLCGGFVAFVTGFLFNETLRHFGVF</sequence>
<evidence type="ECO:0000256" key="1">
    <source>
        <dbReference type="SAM" id="Phobius"/>
    </source>
</evidence>
<organism evidence="2">
    <name type="scientific">marine sediment metagenome</name>
    <dbReference type="NCBI Taxonomy" id="412755"/>
    <lineage>
        <taxon>unclassified sequences</taxon>
        <taxon>metagenomes</taxon>
        <taxon>ecological metagenomes</taxon>
    </lineage>
</organism>
<feature type="transmembrane region" description="Helical" evidence="1">
    <location>
        <begin position="7"/>
        <end position="24"/>
    </location>
</feature>
<keyword evidence="1" id="KW-1133">Transmembrane helix</keyword>
<dbReference type="EMBL" id="LAZR01002548">
    <property type="protein sequence ID" value="KKN28618.1"/>
    <property type="molecule type" value="Genomic_DNA"/>
</dbReference>
<dbReference type="AlphaFoldDB" id="A0A0F9SGW5"/>
<proteinExistence type="predicted"/>
<accession>A0A0F9SGW5</accession>
<keyword evidence="1" id="KW-0472">Membrane</keyword>
<protein>
    <submittedName>
        <fullName evidence="2">Uncharacterized protein</fullName>
    </submittedName>
</protein>
<evidence type="ECO:0000313" key="2">
    <source>
        <dbReference type="EMBL" id="KKN28618.1"/>
    </source>
</evidence>
<name>A0A0F9SGW5_9ZZZZ</name>
<gene>
    <name evidence="2" type="ORF">LCGC14_0852630</name>
</gene>